<dbReference type="Pfam" id="PF01243">
    <property type="entry name" value="PNPOx_N"/>
    <property type="match status" value="1"/>
</dbReference>
<dbReference type="Gene3D" id="2.30.110.10">
    <property type="entry name" value="Electron Transport, Fmn-binding Protein, Chain A"/>
    <property type="match status" value="1"/>
</dbReference>
<feature type="domain" description="Pyridoxamine 5'-phosphate oxidase N-terminal" evidence="1">
    <location>
        <begin position="12"/>
        <end position="130"/>
    </location>
</feature>
<dbReference type="AlphaFoldDB" id="A0A366WNY7"/>
<evidence type="ECO:0000313" key="3">
    <source>
        <dbReference type="Proteomes" id="UP000252706"/>
    </source>
</evidence>
<evidence type="ECO:0000259" key="1">
    <source>
        <dbReference type="Pfam" id="PF01243"/>
    </source>
</evidence>
<dbReference type="InterPro" id="IPR011576">
    <property type="entry name" value="Pyridox_Oxase_N"/>
</dbReference>
<dbReference type="PANTHER" id="PTHR39336:SF1">
    <property type="entry name" value="PYRIDOXAMINE PHOSPHATE OXIDASE FAMILY PROTEIN (AFU_ORTHOLOGUE AFUA_6G11440)"/>
    <property type="match status" value="1"/>
</dbReference>
<comment type="caution">
    <text evidence="2">The sequence shown here is derived from an EMBL/GenBank/DDBJ whole genome shotgun (WGS) entry which is preliminary data.</text>
</comment>
<evidence type="ECO:0000313" key="2">
    <source>
        <dbReference type="EMBL" id="RBW51554.1"/>
    </source>
</evidence>
<dbReference type="Proteomes" id="UP000252706">
    <property type="component" value="Unassembled WGS sequence"/>
</dbReference>
<accession>A0A366WNY7</accession>
<dbReference type="EMBL" id="QOCE01000045">
    <property type="protein sequence ID" value="RBW51554.1"/>
    <property type="molecule type" value="Genomic_DNA"/>
</dbReference>
<proteinExistence type="predicted"/>
<sequence length="182" mass="20953">MAKQFEKLETPHQDFIHQQHIFFTGSAARDGRVNLSPKGMDSLRILGPTRILWMNLTGSGNETAGHLRDIPRMTLMWCSFTTRPLILRTYGTARTYHTDDAEWSELAEHFPAHRSARQIFDLSIDMVQTSCGYAVPFMEYQSERDTMQKWVDAKSDTELRDYWVEKNTKTIDGMDTDVPTGS</sequence>
<organism evidence="2 3">
    <name type="scientific">Phaeobacter gallaeciensis</name>
    <dbReference type="NCBI Taxonomy" id="60890"/>
    <lineage>
        <taxon>Bacteria</taxon>
        <taxon>Pseudomonadati</taxon>
        <taxon>Pseudomonadota</taxon>
        <taxon>Alphaproteobacteria</taxon>
        <taxon>Rhodobacterales</taxon>
        <taxon>Roseobacteraceae</taxon>
        <taxon>Phaeobacter</taxon>
    </lineage>
</organism>
<dbReference type="InterPro" id="IPR012349">
    <property type="entry name" value="Split_barrel_FMN-bd"/>
</dbReference>
<dbReference type="PANTHER" id="PTHR39336">
    <property type="entry name" value="PYRIDOXAMINE PHOSPHATE OXIDASE FAMILY PROTEIN (AFU_ORTHOLOGUE AFUA_6G11440)"/>
    <property type="match status" value="1"/>
</dbReference>
<reference evidence="2 3" key="1">
    <citation type="submission" date="2018-07" db="EMBL/GenBank/DDBJ databases">
        <title>Modular assembly of carbohydrate-degrading microbial communities in the ocean.</title>
        <authorList>
            <person name="Enke T.N."/>
            <person name="Datta M.S."/>
            <person name="Schwartzman J.A."/>
            <person name="Cermak N."/>
            <person name="Schmitz D.A."/>
            <person name="Barrere J."/>
            <person name="Cordero O.X."/>
        </authorList>
    </citation>
    <scope>NUCLEOTIDE SEQUENCE [LARGE SCALE GENOMIC DNA]</scope>
    <source>
        <strain evidence="2 3">C3M10</strain>
    </source>
</reference>
<dbReference type="OrthoDB" id="115989at2"/>
<gene>
    <name evidence="2" type="ORF">DS909_18345</name>
</gene>
<dbReference type="RefSeq" id="WP_113824909.1">
    <property type="nucleotide sequence ID" value="NZ_QOCE01000045.1"/>
</dbReference>
<name>A0A366WNY7_9RHOB</name>
<dbReference type="SUPFAM" id="SSF50475">
    <property type="entry name" value="FMN-binding split barrel"/>
    <property type="match status" value="1"/>
</dbReference>
<protein>
    <submittedName>
        <fullName evidence="2">Pyridoxamine 5'-phosphate oxidase family protein</fullName>
    </submittedName>
</protein>